<reference evidence="2 4" key="3">
    <citation type="submission" date="2019-05" db="EMBL/GenBank/DDBJ databases">
        <authorList>
            <consortium name="Pathogen Informatics"/>
        </authorList>
    </citation>
    <scope>NUCLEOTIDE SEQUENCE [LARGE SCALE GENOMIC DNA]</scope>
    <source>
        <strain evidence="2 4">NCTC13032</strain>
    </source>
</reference>
<dbReference type="SUPFAM" id="SSF54427">
    <property type="entry name" value="NTF2-like"/>
    <property type="match status" value="1"/>
</dbReference>
<evidence type="ECO:0000313" key="2">
    <source>
        <dbReference type="EMBL" id="VTP68762.1"/>
    </source>
</evidence>
<evidence type="ECO:0000313" key="3">
    <source>
        <dbReference type="Proteomes" id="UP000222768"/>
    </source>
</evidence>
<dbReference type="EMBL" id="PDLK01000002">
    <property type="protein sequence ID" value="PHH04369.1"/>
    <property type="molecule type" value="Genomic_DNA"/>
</dbReference>
<sequence>MNRYFKEVLDTHVLIQDWLGDANAHADICDKLLLRFSLTFSMVTPGGVLLDFAALKAFFSTQRGARQGLNIEIIDMQVIAENERGATVTYKEIQQLPGEKATRRFSTAVFETRDDGHAIWRHLHETSLP</sequence>
<dbReference type="AlphaFoldDB" id="A0A4U9HVQ4"/>
<dbReference type="InterPro" id="IPR032710">
    <property type="entry name" value="NTF2-like_dom_sf"/>
</dbReference>
<dbReference type="Proteomes" id="UP000222768">
    <property type="component" value="Unassembled WGS sequence"/>
</dbReference>
<dbReference type="STRING" id="83655.APT61_10425"/>
<reference evidence="1" key="2">
    <citation type="submission" date="2017-09" db="EMBL/GenBank/DDBJ databases">
        <title>FDA dAtabase for Regulatory Grade micrObial Sequences (FDA-ARGOS): Supporting development and validation of Infectious Disease Dx tests.</title>
        <authorList>
            <person name="Minogue T."/>
            <person name="Wolcott M."/>
            <person name="Wasieloski L."/>
            <person name="Aguilar W."/>
            <person name="Moore D."/>
            <person name="Tallon L.J."/>
            <person name="Sadzewicz L."/>
            <person name="Ott S."/>
            <person name="Zhao X."/>
            <person name="Nagaraj S."/>
            <person name="Vavikolanu K."/>
            <person name="Aluvathingal J."/>
            <person name="Nadendla S."/>
            <person name="Sichtig H."/>
        </authorList>
    </citation>
    <scope>NUCLEOTIDE SEQUENCE</scope>
    <source>
        <strain evidence="1">FDAARGOS_404</strain>
    </source>
</reference>
<dbReference type="Proteomes" id="UP000310719">
    <property type="component" value="Chromosome"/>
</dbReference>
<reference evidence="3" key="1">
    <citation type="submission" date="2017-09" db="EMBL/GenBank/DDBJ databases">
        <title>FDA dAtabase for Regulatory Grade micrObial Sequences (FDA-ARGOS): Supporting development and validation of Infectious Disease Dx tests.</title>
        <authorList>
            <person name="Minogue T."/>
            <person name="Wolcott M."/>
            <person name="Wasieloski L."/>
            <person name="Aguilar W."/>
            <person name="Moore D."/>
            <person name="Tallon L."/>
            <person name="Sadzewicz L."/>
            <person name="Ott S."/>
            <person name="Zhao X."/>
            <person name="Nagaraj S."/>
            <person name="Vavikolanu K."/>
            <person name="Aluvathingal J."/>
            <person name="Nadendla S."/>
            <person name="Sichtig H."/>
        </authorList>
    </citation>
    <scope>NUCLEOTIDE SEQUENCE [LARGE SCALE GENOMIC DNA]</scope>
    <source>
        <strain evidence="3">FDAARGOS_404</strain>
    </source>
</reference>
<dbReference type="PIRSF" id="PIRSF029394">
    <property type="entry name" value="UCP029394"/>
    <property type="match status" value="1"/>
</dbReference>
<proteinExistence type="predicted"/>
<dbReference type="Gene3D" id="3.10.450.50">
    <property type="match status" value="1"/>
</dbReference>
<dbReference type="InterPro" id="IPR016918">
    <property type="entry name" value="UCP029394"/>
</dbReference>
<gene>
    <name evidence="1" type="ORF">CRX53_10465</name>
    <name evidence="2" type="ORF">NCTC13032_03717</name>
</gene>
<evidence type="ECO:0000313" key="4">
    <source>
        <dbReference type="Proteomes" id="UP000310719"/>
    </source>
</evidence>
<evidence type="ECO:0000313" key="1">
    <source>
        <dbReference type="EMBL" id="PHH04369.1"/>
    </source>
</evidence>
<accession>A0A4U9HVQ4</accession>
<organism evidence="2 4">
    <name type="scientific">Leclercia adecarboxylata</name>
    <dbReference type="NCBI Taxonomy" id="83655"/>
    <lineage>
        <taxon>Bacteria</taxon>
        <taxon>Pseudomonadati</taxon>
        <taxon>Pseudomonadota</taxon>
        <taxon>Gammaproteobacteria</taxon>
        <taxon>Enterobacterales</taxon>
        <taxon>Enterobacteriaceae</taxon>
        <taxon>Leclercia</taxon>
    </lineage>
</organism>
<name>A0A4U9HVQ4_9ENTR</name>
<protein>
    <submittedName>
        <fullName evidence="1">DUF4440 domain-containing protein</fullName>
    </submittedName>
</protein>
<dbReference type="RefSeq" id="WP_032610950.1">
    <property type="nucleotide sequence ID" value="NZ_CP083630.1"/>
</dbReference>
<dbReference type="EMBL" id="LR590464">
    <property type="protein sequence ID" value="VTP68762.1"/>
    <property type="molecule type" value="Genomic_DNA"/>
</dbReference>